<dbReference type="PANTHER" id="PTHR35004:SF7">
    <property type="entry name" value="INTEGRASE PROTEIN"/>
    <property type="match status" value="1"/>
</dbReference>
<keyword evidence="3" id="KW-0614">Plasmid</keyword>
<evidence type="ECO:0000313" key="4">
    <source>
        <dbReference type="Proteomes" id="UP001256827"/>
    </source>
</evidence>
<reference evidence="3 4" key="1">
    <citation type="submission" date="2023-09" db="EMBL/GenBank/DDBJ databases">
        <title>Complete Genome and Methylome dissection of Bacillus brevis NEB573 original source of BbsI restriction endonuclease.</title>
        <authorList>
            <person name="Fomenkov A."/>
            <person name="Roberts R.D."/>
        </authorList>
    </citation>
    <scope>NUCLEOTIDE SEQUENCE [LARGE SCALE GENOMIC DNA]</scope>
    <source>
        <strain evidence="3 4">NEB573</strain>
        <plasmid evidence="3 4">pBbsI</plasmid>
    </source>
</reference>
<dbReference type="EMBL" id="CP134052">
    <property type="protein sequence ID" value="WNC17886.1"/>
    <property type="molecule type" value="Genomic_DNA"/>
</dbReference>
<gene>
    <name evidence="3" type="primary">istA</name>
    <name evidence="3" type="ORF">RGB73_30165</name>
    <name evidence="2" type="ORF">RGB73_30420</name>
</gene>
<dbReference type="Gene3D" id="3.30.420.10">
    <property type="entry name" value="Ribonuclease H-like superfamily/Ribonuclease H"/>
    <property type="match status" value="1"/>
</dbReference>
<evidence type="ECO:0000313" key="2">
    <source>
        <dbReference type="EMBL" id="WNC17886.1"/>
    </source>
</evidence>
<name>A0ABY9TF31_BREBE</name>
<protein>
    <submittedName>
        <fullName evidence="3">IS21 family transposase</fullName>
    </submittedName>
</protein>
<sequence length="501" mass="58180">MLKVPQQQYIRFLREVEGCSIQEIAERVQVNWRTAKKYADRDDWNEPVCKRKGRHPVLGPYLEIIDTWLEDDERLPRKQRHTAVRMFQRLRDEYGFPGGQRTVSEYVSKRKKAMAAERAEHFERLEHPGGEAQADFGTVYVVKSGELVERKVLTLSFPYSNAAFVFPVPKENTECFLEALGRLFQQMGGVPRKIWFDNLSAAVVSIQQGGKRECTEAFRRFCAHYRFEPLFCNPYSGHEKGHVENKVGYGRRNWCVPPPVIDTPEQLETYLAEAARADMQRPHYVKKQTIAELWEQEKCKLLTLPTTPLEIFRLETCHLNKYAELSFDAALFPLPQCRAMQPVLVKVKWDVLEVLTADGTYTPIVTLPRPYTEKVIPVDWKAVLKRYEKRPRAVMYSSFTNMMPQALQTFLTVEDMNARKARIRLLHRLLDTYTLEEIGQVLGELSHQQEHLAVALEHALYAIKHPVFRPEPFSESHTPPALHGQIPMLEEYDRILGVRVE</sequence>
<proteinExistence type="predicted"/>
<organism evidence="3 4">
    <name type="scientific">Brevibacillus brevis</name>
    <name type="common">Bacillus brevis</name>
    <dbReference type="NCBI Taxonomy" id="1393"/>
    <lineage>
        <taxon>Bacteria</taxon>
        <taxon>Bacillati</taxon>
        <taxon>Bacillota</taxon>
        <taxon>Bacilli</taxon>
        <taxon>Bacillales</taxon>
        <taxon>Paenibacillaceae</taxon>
        <taxon>Brevibacillus</taxon>
    </lineage>
</organism>
<dbReference type="NCBIfam" id="NF033546">
    <property type="entry name" value="transpos_IS21"/>
    <property type="match status" value="1"/>
</dbReference>
<dbReference type="PROSITE" id="PS50994">
    <property type="entry name" value="INTEGRASE"/>
    <property type="match status" value="1"/>
</dbReference>
<evidence type="ECO:0000259" key="1">
    <source>
        <dbReference type="PROSITE" id="PS50994"/>
    </source>
</evidence>
<keyword evidence="4" id="KW-1185">Reference proteome</keyword>
<evidence type="ECO:0000313" key="3">
    <source>
        <dbReference type="EMBL" id="WNC17922.1"/>
    </source>
</evidence>
<dbReference type="RefSeq" id="WP_310774689.1">
    <property type="nucleotide sequence ID" value="NZ_CP134052.1"/>
</dbReference>
<dbReference type="InterPro" id="IPR036397">
    <property type="entry name" value="RNaseH_sf"/>
</dbReference>
<geneLocation type="plasmid" evidence="3 4">
    <name>pBbsI</name>
</geneLocation>
<dbReference type="InterPro" id="IPR012337">
    <property type="entry name" value="RNaseH-like_sf"/>
</dbReference>
<feature type="domain" description="Integrase catalytic" evidence="1">
    <location>
        <begin position="124"/>
        <end position="298"/>
    </location>
</feature>
<dbReference type="InterPro" id="IPR001584">
    <property type="entry name" value="Integrase_cat-core"/>
</dbReference>
<dbReference type="EMBL" id="CP134052">
    <property type="protein sequence ID" value="WNC17922.1"/>
    <property type="molecule type" value="Genomic_DNA"/>
</dbReference>
<dbReference type="PANTHER" id="PTHR35004">
    <property type="entry name" value="TRANSPOSASE RV3428C-RELATED"/>
    <property type="match status" value="1"/>
</dbReference>
<accession>A0ABY9TF31</accession>
<dbReference type="Proteomes" id="UP001256827">
    <property type="component" value="Plasmid pBbsI"/>
</dbReference>
<dbReference type="SUPFAM" id="SSF53098">
    <property type="entry name" value="Ribonuclease H-like"/>
    <property type="match status" value="1"/>
</dbReference>